<evidence type="ECO:0000313" key="2">
    <source>
        <dbReference type="Proteomes" id="UP001177744"/>
    </source>
</evidence>
<dbReference type="AlphaFoldDB" id="A0AA40HJA5"/>
<reference evidence="1" key="1">
    <citation type="submission" date="2023-06" db="EMBL/GenBank/DDBJ databases">
        <title>Reference genome for the Northern bat (Eptesicus nilssonii), a most northern bat species.</title>
        <authorList>
            <person name="Laine V.N."/>
            <person name="Pulliainen A.T."/>
            <person name="Lilley T.M."/>
        </authorList>
    </citation>
    <scope>NUCLEOTIDE SEQUENCE</scope>
    <source>
        <strain evidence="1">BLF_Eptnil</strain>
        <tissue evidence="1">Kidney</tissue>
    </source>
</reference>
<organism evidence="1 2">
    <name type="scientific">Cnephaeus nilssonii</name>
    <name type="common">Northern bat</name>
    <name type="synonym">Eptesicus nilssonii</name>
    <dbReference type="NCBI Taxonomy" id="3371016"/>
    <lineage>
        <taxon>Eukaryota</taxon>
        <taxon>Metazoa</taxon>
        <taxon>Chordata</taxon>
        <taxon>Craniata</taxon>
        <taxon>Vertebrata</taxon>
        <taxon>Euteleostomi</taxon>
        <taxon>Mammalia</taxon>
        <taxon>Eutheria</taxon>
        <taxon>Laurasiatheria</taxon>
        <taxon>Chiroptera</taxon>
        <taxon>Yangochiroptera</taxon>
        <taxon>Vespertilionidae</taxon>
        <taxon>Cnephaeus</taxon>
    </lineage>
</organism>
<dbReference type="Proteomes" id="UP001177744">
    <property type="component" value="Unassembled WGS sequence"/>
</dbReference>
<proteinExistence type="predicted"/>
<protein>
    <submittedName>
        <fullName evidence="1">Uncharacterized protein</fullName>
    </submittedName>
</protein>
<keyword evidence="2" id="KW-1185">Reference proteome</keyword>
<name>A0AA40HJA5_CNENI</name>
<sequence length="104" mass="11425">MPTAIKIDSVQTWLHHSQLLHQETAWILATTRTAVQGAVWGREGNCSGDPNKQPISHVTKVTIISNKPLDGMSPGCDPCLASKGGEEWVDNTEKSHYVIFITQD</sequence>
<dbReference type="EMBL" id="JAULJE010000018">
    <property type="protein sequence ID" value="KAK1332231.1"/>
    <property type="molecule type" value="Genomic_DNA"/>
</dbReference>
<evidence type="ECO:0000313" key="1">
    <source>
        <dbReference type="EMBL" id="KAK1332231.1"/>
    </source>
</evidence>
<accession>A0AA40HJA5</accession>
<gene>
    <name evidence="1" type="ORF">QTO34_006903</name>
</gene>
<comment type="caution">
    <text evidence="1">The sequence shown here is derived from an EMBL/GenBank/DDBJ whole genome shotgun (WGS) entry which is preliminary data.</text>
</comment>